<organism evidence="1 2">
    <name type="scientific">Nitrincola tibetensis</name>
    <dbReference type="NCBI Taxonomy" id="2219697"/>
    <lineage>
        <taxon>Bacteria</taxon>
        <taxon>Pseudomonadati</taxon>
        <taxon>Pseudomonadota</taxon>
        <taxon>Gammaproteobacteria</taxon>
        <taxon>Oceanospirillales</taxon>
        <taxon>Oceanospirillaceae</taxon>
        <taxon>Nitrincola</taxon>
    </lineage>
</organism>
<dbReference type="Pfam" id="PF09867">
    <property type="entry name" value="TagF_N"/>
    <property type="match status" value="1"/>
</dbReference>
<dbReference type="OrthoDB" id="9801841at2"/>
<comment type="caution">
    <text evidence="1">The sequence shown here is derived from an EMBL/GenBank/DDBJ whole genome shotgun (WGS) entry which is preliminary data.</text>
</comment>
<accession>A0A364NQ65</accession>
<name>A0A364NQ65_9GAMM</name>
<dbReference type="EMBL" id="QKRX01000003">
    <property type="protein sequence ID" value="RAU19037.1"/>
    <property type="molecule type" value="Genomic_DNA"/>
</dbReference>
<dbReference type="Proteomes" id="UP000250744">
    <property type="component" value="Unassembled WGS sequence"/>
</dbReference>
<dbReference type="Gene3D" id="3.40.1730.10">
    <property type="entry name" value="pa0076 domain"/>
    <property type="match status" value="1"/>
</dbReference>
<evidence type="ECO:0000313" key="2">
    <source>
        <dbReference type="Proteomes" id="UP000250744"/>
    </source>
</evidence>
<gene>
    <name evidence="1" type="primary">tagF</name>
    <name evidence="1" type="ORF">DN062_06090</name>
</gene>
<evidence type="ECO:0000313" key="1">
    <source>
        <dbReference type="EMBL" id="RAU19037.1"/>
    </source>
</evidence>
<dbReference type="InterPro" id="IPR017748">
    <property type="entry name" value="TagF"/>
</dbReference>
<dbReference type="NCBIfam" id="TIGR03373">
    <property type="entry name" value="VI_minor_4"/>
    <property type="match status" value="1"/>
</dbReference>
<dbReference type="AlphaFoldDB" id="A0A364NQ65"/>
<dbReference type="InterPro" id="IPR038225">
    <property type="entry name" value="TagF_sf"/>
</dbReference>
<reference evidence="1 2" key="1">
    <citation type="submission" date="2018-06" db="EMBL/GenBank/DDBJ databases">
        <title>Nitrincola tibetense sp. nov., isolated from Lake XuguoCo on Tibetan Plateau.</title>
        <authorList>
            <person name="Xing P."/>
        </authorList>
    </citation>
    <scope>NUCLEOTIDE SEQUENCE [LARGE SCALE GENOMIC DNA]</scope>
    <source>
        <strain evidence="2">xg18</strain>
    </source>
</reference>
<proteinExistence type="predicted"/>
<keyword evidence="2" id="KW-1185">Reference proteome</keyword>
<protein>
    <submittedName>
        <fullName evidence="1">Type VI secretion system-associated protein TagF</fullName>
    </submittedName>
</protein>
<sequence length="211" mass="23503">MKSIGIYGKLPAHRDYVLLNLPESVEATLYDWLGSLLSEVQATMGYEQWLSAYLNASPCGYAIVFKQPEPMVYIGVMISSVDAVGRYFPLLSGVLLRNEESLSYFNPMGMQDLLNSLVDEQVTALHQQQSIETLYQSIVALLSNHSLTPWHEKPLTHLPTSAQSNDVIPLHGVVQSYWWALDQPSLEVMCAGLPSADFYQSLLGQEPATHD</sequence>
<dbReference type="RefSeq" id="WP_112158424.1">
    <property type="nucleotide sequence ID" value="NZ_QKRX01000003.1"/>
</dbReference>